<dbReference type="InterPro" id="IPR032260">
    <property type="entry name" value="DUF5060"/>
</dbReference>
<feature type="domain" description="Apiosidase-like catalytic" evidence="1">
    <location>
        <begin position="101"/>
        <end position="358"/>
    </location>
</feature>
<dbReference type="AlphaFoldDB" id="A0A840U0T8"/>
<name>A0A840U0T8_9BACT</name>
<dbReference type="InterPro" id="IPR013783">
    <property type="entry name" value="Ig-like_fold"/>
</dbReference>
<gene>
    <name evidence="3" type="ORF">HNQ92_003910</name>
</gene>
<dbReference type="Pfam" id="PF13204">
    <property type="entry name" value="Apiosidase"/>
    <property type="match status" value="1"/>
</dbReference>
<dbReference type="InterPro" id="IPR025277">
    <property type="entry name" value="Apiosidase-like_cat_dom"/>
</dbReference>
<evidence type="ECO:0000313" key="4">
    <source>
        <dbReference type="Proteomes" id="UP000557307"/>
    </source>
</evidence>
<sequence>MALERGVYEVALDASATEANPYYAIRCTVTFRKPDGKKVKVDGFFDGGSSFKARAYCEQPGKWQWESASDNPGLDGRRGTFEVVPSKLKGKLRVHPADPHQFAYHNGDWFLHIGDTGYRFVVASEPHWQAYIDQASQMGATKVRTWFAMDRGKVNSLFTHNGKDLSLFYWKEMERRILYTLEHHPHLILQLIPYAEDTDLIRKYSEGDSASQLVARYAQARWSSFPNVQWTITNDRQISRSDTLSGREVHYETINAMGKDMAEREPWGTLLTNHQSRYKGYDHLQEPWSDLISLEDLDQVTGALIAEYRQKRKQPVVLDEDRYELYRPAAHRRYYFRRLMWASLLSGGHATYGGLNTYEPYGGQLYEGPESRVKIDYQAHEGEFKGVSGYFDANQKGILHQGGHDFRHIHAFFEKTGLTLVNMKPDDALVGNDPARWKCSHQEGTYLIYLANPSGREPGTDFPGLKPPSVSLNLKKGPYTVSWFDPDSGSWVYGSTSQGGDTTLTAPGPEDWVVLIQKQP</sequence>
<dbReference type="Pfam" id="PF16586">
    <property type="entry name" value="DUF5060"/>
    <property type="match status" value="1"/>
</dbReference>
<feature type="domain" description="DUF5060" evidence="2">
    <location>
        <begin position="7"/>
        <end position="69"/>
    </location>
</feature>
<accession>A0A840U0T8</accession>
<dbReference type="RefSeq" id="WP_184176199.1">
    <property type="nucleotide sequence ID" value="NZ_JACHGF010000006.1"/>
</dbReference>
<dbReference type="Proteomes" id="UP000557307">
    <property type="component" value="Unassembled WGS sequence"/>
</dbReference>
<evidence type="ECO:0000259" key="2">
    <source>
        <dbReference type="Pfam" id="PF16586"/>
    </source>
</evidence>
<evidence type="ECO:0000313" key="3">
    <source>
        <dbReference type="EMBL" id="MBB5285750.1"/>
    </source>
</evidence>
<evidence type="ECO:0000259" key="1">
    <source>
        <dbReference type="Pfam" id="PF13204"/>
    </source>
</evidence>
<reference evidence="3 4" key="1">
    <citation type="submission" date="2020-08" db="EMBL/GenBank/DDBJ databases">
        <title>Genomic Encyclopedia of Type Strains, Phase IV (KMG-IV): sequencing the most valuable type-strain genomes for metagenomic binning, comparative biology and taxonomic classification.</title>
        <authorList>
            <person name="Goeker M."/>
        </authorList>
    </citation>
    <scope>NUCLEOTIDE SEQUENCE [LARGE SCALE GENOMIC DNA]</scope>
    <source>
        <strain evidence="3 4">DSM 105074</strain>
    </source>
</reference>
<evidence type="ECO:0008006" key="5">
    <source>
        <dbReference type="Google" id="ProtNLM"/>
    </source>
</evidence>
<organism evidence="3 4">
    <name type="scientific">Rhabdobacter roseus</name>
    <dbReference type="NCBI Taxonomy" id="1655419"/>
    <lineage>
        <taxon>Bacteria</taxon>
        <taxon>Pseudomonadati</taxon>
        <taxon>Bacteroidota</taxon>
        <taxon>Cytophagia</taxon>
        <taxon>Cytophagales</taxon>
        <taxon>Cytophagaceae</taxon>
        <taxon>Rhabdobacter</taxon>
    </lineage>
</organism>
<dbReference type="EMBL" id="JACHGF010000006">
    <property type="protein sequence ID" value="MBB5285750.1"/>
    <property type="molecule type" value="Genomic_DNA"/>
</dbReference>
<proteinExistence type="predicted"/>
<comment type="caution">
    <text evidence="3">The sequence shown here is derived from an EMBL/GenBank/DDBJ whole genome shotgun (WGS) entry which is preliminary data.</text>
</comment>
<protein>
    <recommendedName>
        <fullName evidence="5">DUF4038 domain-containing protein</fullName>
    </recommendedName>
</protein>
<dbReference type="Gene3D" id="3.20.20.80">
    <property type="entry name" value="Glycosidases"/>
    <property type="match status" value="1"/>
</dbReference>
<keyword evidence="4" id="KW-1185">Reference proteome</keyword>
<dbReference type="Gene3D" id="2.60.40.10">
    <property type="entry name" value="Immunoglobulins"/>
    <property type="match status" value="1"/>
</dbReference>